<dbReference type="InterPro" id="IPR012910">
    <property type="entry name" value="Plug_dom"/>
</dbReference>
<keyword evidence="12" id="KW-1185">Reference proteome</keyword>
<evidence type="ECO:0000256" key="7">
    <source>
        <dbReference type="ARBA" id="ARBA00023237"/>
    </source>
</evidence>
<evidence type="ECO:0000256" key="3">
    <source>
        <dbReference type="ARBA" id="ARBA00022452"/>
    </source>
</evidence>
<gene>
    <name evidence="11" type="ORF">CMUC_0085</name>
</gene>
<comment type="similarity">
    <text evidence="8">Belongs to the TonB-dependent receptor family.</text>
</comment>
<evidence type="ECO:0000313" key="12">
    <source>
        <dbReference type="Proteomes" id="UP000503264"/>
    </source>
</evidence>
<dbReference type="GO" id="GO:0015344">
    <property type="term" value="F:siderophore uptake transmembrane transporter activity"/>
    <property type="evidence" value="ECO:0007669"/>
    <property type="project" value="TreeGrafter"/>
</dbReference>
<keyword evidence="4" id="KW-0812">Transmembrane</keyword>
<keyword evidence="6 8" id="KW-0472">Membrane</keyword>
<dbReference type="Pfam" id="PF07715">
    <property type="entry name" value="Plug"/>
    <property type="match status" value="1"/>
</dbReference>
<dbReference type="RefSeq" id="WP_171993234.1">
    <property type="nucleotide sequence ID" value="NZ_CP012542.1"/>
</dbReference>
<comment type="subcellular location">
    <subcellularLocation>
        <location evidence="1">Cell outer membrane</location>
        <topology evidence="1">Multi-pass membrane protein</topology>
    </subcellularLocation>
</comment>
<reference evidence="11 12" key="1">
    <citation type="submission" date="2016-07" db="EMBL/GenBank/DDBJ databases">
        <title>Comparative genomics of the Campylobacter concisus group.</title>
        <authorList>
            <person name="Miller W.G."/>
            <person name="Yee E."/>
            <person name="Chapman M.H."/>
            <person name="Huynh S."/>
            <person name="Bono J.L."/>
            <person name="On S.L.W."/>
            <person name="StLeger J."/>
            <person name="Foster G."/>
            <person name="Parker C.T."/>
        </authorList>
    </citation>
    <scope>NUCLEOTIDE SEQUENCE [LARGE SCALE GENOMIC DNA]</scope>
    <source>
        <strain evidence="11 12">CCUG 21559</strain>
    </source>
</reference>
<dbReference type="InterPro" id="IPR000531">
    <property type="entry name" value="Beta-barrel_TonB"/>
</dbReference>
<dbReference type="Gene3D" id="2.40.170.20">
    <property type="entry name" value="TonB-dependent receptor, beta-barrel domain"/>
    <property type="match status" value="1"/>
</dbReference>
<feature type="domain" description="TonB-dependent receptor plug" evidence="10">
    <location>
        <begin position="39"/>
        <end position="138"/>
    </location>
</feature>
<dbReference type="InterPro" id="IPR039426">
    <property type="entry name" value="TonB-dep_rcpt-like"/>
</dbReference>
<organism evidence="11 12">
    <name type="scientific">Campylobacter mucosalis CCUG 21559</name>
    <dbReference type="NCBI Taxonomy" id="1032067"/>
    <lineage>
        <taxon>Bacteria</taxon>
        <taxon>Pseudomonadati</taxon>
        <taxon>Campylobacterota</taxon>
        <taxon>Epsilonproteobacteria</taxon>
        <taxon>Campylobacterales</taxon>
        <taxon>Campylobacteraceae</taxon>
        <taxon>Campylobacter</taxon>
    </lineage>
</organism>
<accession>A0A6G5QE05</accession>
<sequence>MRFISVICAFAITANAVTNLEFDKIVVTQSSQKELINDPSKVEIVGKNTLLEYGDVAKSFLNVTGFSMMRKGGGGSEIFYRSQGGGRLPIMLDGSQIFGGCGGRMDTAITYISPENYRSVRIIKGPQDVRYSSLIAGGMLFERGILRLEKPTFSGNLNALYGSYAHVDTSLNLTAGNELGSLQVFAGSYKSDDYKDALKNTIHSAYERKNASVIATLTPLEGTAVEFSGDFGKGEASYADRLMDGSKFDRRSLGFKLEQSLNAHNQLNFSLFDHKIDHVMDNFSRRPVIANNYRLSNPKREIKGFRVENELTLDSFKGYFGFNQYTDLHKSRMVNGKSESEVKNKAKNTEFKNNLKFKNKAVFVQGEYYLDESGIFGGFRKESVKAYDFFDKDWSEYPLFNKPSHKYTLNSAFLRYEHYLQNATLYAGFGHAQRAPDFWEINKVYGFANNSTYNKENLLRKEQNNQLDIGGVFKLENGEISTNLFYAKFQDYILMTNNQAFNTDAKIYGFEIDASVKFFDILRLGSGLSYTKGVNLKDIENKKAMSNKYLNRGDPLPQIAPLQAKFELGLEKNDWFIKNVVTAHGRQKRVAQGFGNVAGTDLGESKGFATLSLYGGYKYKNFQFLFGAENLTNKQYSYHIAKRGVEISQLDISSSERVYESGRNYWAKFKVHF</sequence>
<feature type="domain" description="TonB-dependent receptor-like beta-barrel" evidence="9">
    <location>
        <begin position="202"/>
        <end position="631"/>
    </location>
</feature>
<dbReference type="GO" id="GO:0044718">
    <property type="term" value="P:siderophore transmembrane transport"/>
    <property type="evidence" value="ECO:0007669"/>
    <property type="project" value="TreeGrafter"/>
</dbReference>
<keyword evidence="7" id="KW-0998">Cell outer membrane</keyword>
<evidence type="ECO:0000256" key="6">
    <source>
        <dbReference type="ARBA" id="ARBA00023136"/>
    </source>
</evidence>
<evidence type="ECO:0000256" key="5">
    <source>
        <dbReference type="ARBA" id="ARBA00023077"/>
    </source>
</evidence>
<dbReference type="InterPro" id="IPR037066">
    <property type="entry name" value="Plug_dom_sf"/>
</dbReference>
<evidence type="ECO:0000256" key="2">
    <source>
        <dbReference type="ARBA" id="ARBA00022448"/>
    </source>
</evidence>
<name>A0A6G5QE05_9BACT</name>
<dbReference type="SUPFAM" id="SSF56935">
    <property type="entry name" value="Porins"/>
    <property type="match status" value="1"/>
</dbReference>
<keyword evidence="3" id="KW-1134">Transmembrane beta strand</keyword>
<evidence type="ECO:0000256" key="4">
    <source>
        <dbReference type="ARBA" id="ARBA00022692"/>
    </source>
</evidence>
<dbReference type="GO" id="GO:0009279">
    <property type="term" value="C:cell outer membrane"/>
    <property type="evidence" value="ECO:0007669"/>
    <property type="project" value="UniProtKB-SubCell"/>
</dbReference>
<evidence type="ECO:0000256" key="8">
    <source>
        <dbReference type="RuleBase" id="RU003357"/>
    </source>
</evidence>
<dbReference type="PANTHER" id="PTHR30069">
    <property type="entry name" value="TONB-DEPENDENT OUTER MEMBRANE RECEPTOR"/>
    <property type="match status" value="1"/>
</dbReference>
<evidence type="ECO:0000259" key="10">
    <source>
        <dbReference type="Pfam" id="PF07715"/>
    </source>
</evidence>
<keyword evidence="11" id="KW-0675">Receptor</keyword>
<keyword evidence="2" id="KW-0813">Transport</keyword>
<proteinExistence type="inferred from homology"/>
<dbReference type="InterPro" id="IPR036942">
    <property type="entry name" value="Beta-barrel_TonB_sf"/>
</dbReference>
<dbReference type="EMBL" id="CP012542">
    <property type="protein sequence ID" value="QCD43910.1"/>
    <property type="molecule type" value="Genomic_DNA"/>
</dbReference>
<dbReference type="Gene3D" id="2.170.130.10">
    <property type="entry name" value="TonB-dependent receptor, plug domain"/>
    <property type="match status" value="1"/>
</dbReference>
<evidence type="ECO:0000313" key="11">
    <source>
        <dbReference type="EMBL" id="QCD43910.1"/>
    </source>
</evidence>
<evidence type="ECO:0000259" key="9">
    <source>
        <dbReference type="Pfam" id="PF00593"/>
    </source>
</evidence>
<dbReference type="Proteomes" id="UP000503264">
    <property type="component" value="Chromosome"/>
</dbReference>
<evidence type="ECO:0000256" key="1">
    <source>
        <dbReference type="ARBA" id="ARBA00004571"/>
    </source>
</evidence>
<dbReference type="Pfam" id="PF00593">
    <property type="entry name" value="TonB_dep_Rec_b-barrel"/>
    <property type="match status" value="1"/>
</dbReference>
<dbReference type="PANTHER" id="PTHR30069:SF49">
    <property type="entry name" value="OUTER MEMBRANE PROTEIN C"/>
    <property type="match status" value="1"/>
</dbReference>
<keyword evidence="5 8" id="KW-0798">TonB box</keyword>
<dbReference type="AlphaFoldDB" id="A0A6G5QE05"/>
<protein>
    <submittedName>
        <fullName evidence="11">TonB-dependent receptor</fullName>
    </submittedName>
</protein>